<gene>
    <name evidence="2" type="ORF">EMQ25_08130</name>
</gene>
<name>A0A433XGB8_9HYPH</name>
<sequence>MTHTPLDPIISEFATQEEADAYDAWFRAKVEASLKDTRPTVPHDEAMARVREAIKAAAKKRA</sequence>
<dbReference type="Pfam" id="PF21217">
    <property type="entry name" value="PaaA2"/>
    <property type="match status" value="1"/>
</dbReference>
<comment type="caution">
    <text evidence="2">The sequence shown here is derived from an EMBL/GenBank/DDBJ whole genome shotgun (WGS) entry which is preliminary data.</text>
</comment>
<dbReference type="RefSeq" id="WP_127188037.1">
    <property type="nucleotide sequence ID" value="NZ_RZNJ01000002.1"/>
</dbReference>
<dbReference type="AlphaFoldDB" id="A0A433XGB8"/>
<evidence type="ECO:0000313" key="3">
    <source>
        <dbReference type="Proteomes" id="UP000281547"/>
    </source>
</evidence>
<dbReference type="InterPro" id="IPR048851">
    <property type="entry name" value="PaaA2_dom"/>
</dbReference>
<dbReference type="Gene3D" id="6.20.450.20">
    <property type="match status" value="1"/>
</dbReference>
<dbReference type="EMBL" id="RZNJ01000002">
    <property type="protein sequence ID" value="RUT33082.1"/>
    <property type="molecule type" value="Genomic_DNA"/>
</dbReference>
<protein>
    <recommendedName>
        <fullName evidence="1">Stability determinant domain-containing protein</fullName>
    </recommendedName>
</protein>
<dbReference type="OrthoDB" id="9799097at2"/>
<keyword evidence="3" id="KW-1185">Reference proteome</keyword>
<evidence type="ECO:0000313" key="2">
    <source>
        <dbReference type="EMBL" id="RUT33082.1"/>
    </source>
</evidence>
<organism evidence="2 3">
    <name type="scientific">Arsenicitalea aurantiaca</name>
    <dbReference type="NCBI Taxonomy" id="1783274"/>
    <lineage>
        <taxon>Bacteria</taxon>
        <taxon>Pseudomonadati</taxon>
        <taxon>Pseudomonadota</taxon>
        <taxon>Alphaproteobacteria</taxon>
        <taxon>Hyphomicrobiales</taxon>
        <taxon>Devosiaceae</taxon>
        <taxon>Arsenicitalea</taxon>
    </lineage>
</organism>
<reference evidence="2 3" key="1">
    <citation type="journal article" date="2016" name="Int. J. Syst. Evol. Microbiol.">
        <title>Arsenicitalea aurantiaca gen. nov., sp. nov., a new member of the family Hyphomicrobiaceae, isolated from high-arsenic sediment.</title>
        <authorList>
            <person name="Mu Y."/>
            <person name="Zhou L."/>
            <person name="Zeng X.C."/>
            <person name="Liu L."/>
            <person name="Pan Y."/>
            <person name="Chen X."/>
            <person name="Wang J."/>
            <person name="Li S."/>
            <person name="Li W.J."/>
            <person name="Wang Y."/>
        </authorList>
    </citation>
    <scope>NUCLEOTIDE SEQUENCE [LARGE SCALE GENOMIC DNA]</scope>
    <source>
        <strain evidence="2 3">42-50</strain>
    </source>
</reference>
<evidence type="ECO:0000259" key="1">
    <source>
        <dbReference type="Pfam" id="PF21217"/>
    </source>
</evidence>
<accession>A0A433XGB8</accession>
<dbReference type="Proteomes" id="UP000281547">
    <property type="component" value="Unassembled WGS sequence"/>
</dbReference>
<proteinExistence type="predicted"/>
<feature type="domain" description="Stability determinant" evidence="1">
    <location>
        <begin position="17"/>
        <end position="48"/>
    </location>
</feature>